<protein>
    <submittedName>
        <fullName evidence="2">Uncharacterized protein</fullName>
    </submittedName>
</protein>
<dbReference type="AlphaFoldDB" id="A0A918EKD5"/>
<evidence type="ECO:0000313" key="3">
    <source>
        <dbReference type="Proteomes" id="UP000654123"/>
    </source>
</evidence>
<dbReference type="EMBL" id="BMSV01000004">
    <property type="protein sequence ID" value="GGQ04594.1"/>
    <property type="molecule type" value="Genomic_DNA"/>
</dbReference>
<name>A0A918EKD5_9ACTN</name>
<proteinExistence type="predicted"/>
<keyword evidence="3" id="KW-1185">Reference proteome</keyword>
<dbReference type="Proteomes" id="UP000654123">
    <property type="component" value="Unassembled WGS sequence"/>
</dbReference>
<feature type="compositionally biased region" description="Basic and acidic residues" evidence="1">
    <location>
        <begin position="1"/>
        <end position="11"/>
    </location>
</feature>
<evidence type="ECO:0000313" key="2">
    <source>
        <dbReference type="EMBL" id="GGQ04594.1"/>
    </source>
</evidence>
<reference evidence="2" key="1">
    <citation type="journal article" date="2014" name="Int. J. Syst. Evol. Microbiol.">
        <title>Complete genome sequence of Corynebacterium casei LMG S-19264T (=DSM 44701T), isolated from a smear-ripened cheese.</title>
        <authorList>
            <consortium name="US DOE Joint Genome Institute (JGI-PGF)"/>
            <person name="Walter F."/>
            <person name="Albersmeier A."/>
            <person name="Kalinowski J."/>
            <person name="Ruckert C."/>
        </authorList>
    </citation>
    <scope>NUCLEOTIDE SEQUENCE</scope>
    <source>
        <strain evidence="2">JCM 4335</strain>
    </source>
</reference>
<evidence type="ECO:0000256" key="1">
    <source>
        <dbReference type="SAM" id="MobiDB-lite"/>
    </source>
</evidence>
<gene>
    <name evidence="2" type="ORF">GCM10010249_23800</name>
</gene>
<reference evidence="2" key="2">
    <citation type="submission" date="2020-09" db="EMBL/GenBank/DDBJ databases">
        <authorList>
            <person name="Sun Q."/>
            <person name="Ohkuma M."/>
        </authorList>
    </citation>
    <scope>NUCLEOTIDE SEQUENCE</scope>
    <source>
        <strain evidence="2">JCM 4335</strain>
    </source>
</reference>
<feature type="region of interest" description="Disordered" evidence="1">
    <location>
        <begin position="1"/>
        <end position="40"/>
    </location>
</feature>
<comment type="caution">
    <text evidence="2">The sequence shown here is derived from an EMBL/GenBank/DDBJ whole genome shotgun (WGS) entry which is preliminary data.</text>
</comment>
<sequence length="64" mass="7377">MFRRGGRDAFPHRFHQMGNRHQPIGLQQQRGEYRAGARSTQVELLLSDRNHQRAQNAEPDSAPP</sequence>
<accession>A0A918EKD5</accession>
<organism evidence="2 3">
    <name type="scientific">Streptomyces roseolilacinus</name>
    <dbReference type="NCBI Taxonomy" id="66904"/>
    <lineage>
        <taxon>Bacteria</taxon>
        <taxon>Bacillati</taxon>
        <taxon>Actinomycetota</taxon>
        <taxon>Actinomycetes</taxon>
        <taxon>Kitasatosporales</taxon>
        <taxon>Streptomycetaceae</taxon>
        <taxon>Streptomyces</taxon>
    </lineage>
</organism>